<name>A0ABN1MSP4_9FLAO</name>
<dbReference type="InterPro" id="IPR029062">
    <property type="entry name" value="Class_I_gatase-like"/>
</dbReference>
<dbReference type="EMBL" id="BAAAFH010000022">
    <property type="protein sequence ID" value="GAA0876339.1"/>
    <property type="molecule type" value="Genomic_DNA"/>
</dbReference>
<dbReference type="PANTHER" id="PTHR10224">
    <property type="entry name" value="ES1 PROTEIN HOMOLOG, MITOCHONDRIAL"/>
    <property type="match status" value="1"/>
</dbReference>
<feature type="domain" description="DJ-1/PfpI" evidence="1">
    <location>
        <begin position="14"/>
        <end position="144"/>
    </location>
</feature>
<accession>A0ABN1MSP4</accession>
<evidence type="ECO:0000259" key="1">
    <source>
        <dbReference type="Pfam" id="PF01965"/>
    </source>
</evidence>
<dbReference type="PANTHER" id="PTHR10224:SF12">
    <property type="entry name" value="GLYOXALASE ELBB"/>
    <property type="match status" value="1"/>
</dbReference>
<dbReference type="NCBIfam" id="NF008747">
    <property type="entry name" value="PRK11780.1"/>
    <property type="match status" value="1"/>
</dbReference>
<dbReference type="RefSeq" id="WP_343788953.1">
    <property type="nucleotide sequence ID" value="NZ_BAAAFH010000022.1"/>
</dbReference>
<keyword evidence="3" id="KW-1185">Reference proteome</keyword>
<sequence length="229" mass="24826">MKKIGVLLSGCGVYDGVEIHESVFTMLAIQEAGAEYICISVNKPQHHVVNHLTGEEMKESRNMMIEAARIARGNVKDITEVDPADIDALVIPGGFGSAKNFTSWAFEGPEGMVLPEVKLLIVNMINIGKPVCALCVSPVVVSKALEDSDIHATMTLGTTEESSPYDIQGFSDGIKQTGVEPVFKTVKEVQVDTVNRIVSAPCYMMDANMIEVRNNIKSAIEETINLIEA</sequence>
<protein>
    <submittedName>
        <fullName evidence="2">Isoprenoid biosynthesis glyoxalase ElbB</fullName>
    </submittedName>
</protein>
<dbReference type="SUPFAM" id="SSF52317">
    <property type="entry name" value="Class I glutamine amidotransferase-like"/>
    <property type="match status" value="1"/>
</dbReference>
<dbReference type="InterPro" id="IPR002818">
    <property type="entry name" value="DJ-1/PfpI"/>
</dbReference>
<reference evidence="2 3" key="1">
    <citation type="journal article" date="2019" name="Int. J. Syst. Evol. Microbiol.">
        <title>The Global Catalogue of Microorganisms (GCM) 10K type strain sequencing project: providing services to taxonomists for standard genome sequencing and annotation.</title>
        <authorList>
            <consortium name="The Broad Institute Genomics Platform"/>
            <consortium name="The Broad Institute Genome Sequencing Center for Infectious Disease"/>
            <person name="Wu L."/>
            <person name="Ma J."/>
        </authorList>
    </citation>
    <scope>NUCLEOTIDE SEQUENCE [LARGE SCALE GENOMIC DNA]</scope>
    <source>
        <strain evidence="2 3">JCM 16083</strain>
    </source>
</reference>
<comment type="caution">
    <text evidence="2">The sequence shown here is derived from an EMBL/GenBank/DDBJ whole genome shotgun (WGS) entry which is preliminary data.</text>
</comment>
<evidence type="ECO:0000313" key="2">
    <source>
        <dbReference type="EMBL" id="GAA0876339.1"/>
    </source>
</evidence>
<gene>
    <name evidence="2" type="primary">elbB</name>
    <name evidence="2" type="ORF">GCM10009118_27490</name>
</gene>
<dbReference type="Gene3D" id="3.40.50.880">
    <property type="match status" value="1"/>
</dbReference>
<proteinExistence type="predicted"/>
<dbReference type="Pfam" id="PF01965">
    <property type="entry name" value="DJ-1_PfpI"/>
    <property type="match status" value="1"/>
</dbReference>
<dbReference type="Proteomes" id="UP001501126">
    <property type="component" value="Unassembled WGS sequence"/>
</dbReference>
<evidence type="ECO:0000313" key="3">
    <source>
        <dbReference type="Proteomes" id="UP001501126"/>
    </source>
</evidence>
<organism evidence="2 3">
    <name type="scientific">Wandonia haliotis</name>
    <dbReference type="NCBI Taxonomy" id="574963"/>
    <lineage>
        <taxon>Bacteria</taxon>
        <taxon>Pseudomonadati</taxon>
        <taxon>Bacteroidota</taxon>
        <taxon>Flavobacteriia</taxon>
        <taxon>Flavobacteriales</taxon>
        <taxon>Crocinitomicaceae</taxon>
        <taxon>Wandonia</taxon>
    </lineage>
</organism>